<sequence length="89" mass="9390">MPLIRPFLSDDPDIAASHGRGARRHISSEGLKTTPAAPSTICTGTDEDSRAKLLHAAHDDSRLTVAAVETAIGTSKHRPFKSKGIFVAG</sequence>
<dbReference type="AlphaFoldDB" id="A0A7W6VAS4"/>
<evidence type="ECO:0000313" key="2">
    <source>
        <dbReference type="EMBL" id="MBB4479899.1"/>
    </source>
</evidence>
<name>A0A7W6VAS4_RHIET</name>
<protein>
    <submittedName>
        <fullName evidence="2">Uncharacterized protein</fullName>
    </submittedName>
</protein>
<accession>A0A7W6VAS4</accession>
<dbReference type="EMBL" id="JACIHU010000004">
    <property type="protein sequence ID" value="MBB4479899.1"/>
    <property type="molecule type" value="Genomic_DNA"/>
</dbReference>
<evidence type="ECO:0000313" key="3">
    <source>
        <dbReference type="Proteomes" id="UP000557344"/>
    </source>
</evidence>
<reference evidence="2 3" key="1">
    <citation type="submission" date="2020-08" db="EMBL/GenBank/DDBJ databases">
        <title>Genomic Encyclopedia of Type Strains, Phase IV (KMG-V): Genome sequencing to study the core and pangenomes of soil and plant-associated prokaryotes.</title>
        <authorList>
            <person name="Whitman W."/>
        </authorList>
    </citation>
    <scope>NUCLEOTIDE SEQUENCE [LARGE SCALE GENOMIC DNA]</scope>
    <source>
        <strain evidence="2 3">SEMIA 471</strain>
    </source>
</reference>
<organism evidence="2 3">
    <name type="scientific">Rhizobium etli</name>
    <dbReference type="NCBI Taxonomy" id="29449"/>
    <lineage>
        <taxon>Bacteria</taxon>
        <taxon>Pseudomonadati</taxon>
        <taxon>Pseudomonadota</taxon>
        <taxon>Alphaproteobacteria</taxon>
        <taxon>Hyphomicrobiales</taxon>
        <taxon>Rhizobiaceae</taxon>
        <taxon>Rhizobium/Agrobacterium group</taxon>
        <taxon>Rhizobium</taxon>
    </lineage>
</organism>
<proteinExistence type="predicted"/>
<comment type="caution">
    <text evidence="2">The sequence shown here is derived from an EMBL/GenBank/DDBJ whole genome shotgun (WGS) entry which is preliminary data.</text>
</comment>
<evidence type="ECO:0000256" key="1">
    <source>
        <dbReference type="SAM" id="MobiDB-lite"/>
    </source>
</evidence>
<gene>
    <name evidence="2" type="ORF">GGE46_002480</name>
</gene>
<dbReference type="Proteomes" id="UP000557344">
    <property type="component" value="Unassembled WGS sequence"/>
</dbReference>
<feature type="region of interest" description="Disordered" evidence="1">
    <location>
        <begin position="1"/>
        <end position="42"/>
    </location>
</feature>